<feature type="transmembrane region" description="Helical" evidence="7">
    <location>
        <begin position="355"/>
        <end position="378"/>
    </location>
</feature>
<feature type="transmembrane region" description="Helical" evidence="7">
    <location>
        <begin position="390"/>
        <end position="411"/>
    </location>
</feature>
<sequence length="454" mass="46458">MLAALIMLASSTAVVASLGAPLVPRIAEAEGVSLGSAQWVLTVTFLAGAVTAPLIGRAGSGRHRRPVILAGLAVVVLGSVLAALPLGFGIMLLGRVMQGLGLSLTPLAIAIARDILPAGRREAAIATLSLTTVTGAGLGYPIASLIVSHFGVAAAYWCGALLSALTLLACALMIPRHDEREDGRLDLLGAALLGGGAGTLLLVISQVHDWGVRSALTPAMTAAAVLLLGVWAWWTLRVVGRPLVDLRLALRPGVLGANVTALLAGCGMYMMVTIAVLLVQAPTGTGYGLGYSVVMAGMMLVPYSIASVLGSKASPWLLRFISPDQLLPLGCLWFMLGALSMACFRTQLWQLLLSMLISGFGSGCSFAAMPGLIVRFVPPKETGSAMSFNMILRYLGFSTGSTLVLTILELFSAPSGALTDGGFTAAALSAAGVSGLAAVVAFWLGRAVPAVSNG</sequence>
<gene>
    <name evidence="9" type="ORF">Mth01_02800</name>
</gene>
<evidence type="ECO:0000256" key="6">
    <source>
        <dbReference type="ARBA" id="ARBA00023136"/>
    </source>
</evidence>
<dbReference type="Gene3D" id="1.20.1720.10">
    <property type="entry name" value="Multidrug resistance protein D"/>
    <property type="match status" value="1"/>
</dbReference>
<dbReference type="InterPro" id="IPR036259">
    <property type="entry name" value="MFS_trans_sf"/>
</dbReference>
<dbReference type="Proteomes" id="UP000610966">
    <property type="component" value="Unassembled WGS sequence"/>
</dbReference>
<dbReference type="Pfam" id="PF07690">
    <property type="entry name" value="MFS_1"/>
    <property type="match status" value="1"/>
</dbReference>
<dbReference type="SUPFAM" id="SSF103473">
    <property type="entry name" value="MFS general substrate transporter"/>
    <property type="match status" value="1"/>
</dbReference>
<dbReference type="PANTHER" id="PTHR42718">
    <property type="entry name" value="MAJOR FACILITATOR SUPERFAMILY MULTIDRUG TRANSPORTER MFSC"/>
    <property type="match status" value="1"/>
</dbReference>
<dbReference type="EMBL" id="BOOG01000004">
    <property type="protein sequence ID" value="GIH68027.1"/>
    <property type="molecule type" value="Genomic_DNA"/>
</dbReference>
<keyword evidence="10" id="KW-1185">Reference proteome</keyword>
<keyword evidence="5 7" id="KW-1133">Transmembrane helix</keyword>
<dbReference type="RefSeq" id="WP_204009978.1">
    <property type="nucleotide sequence ID" value="NZ_BOOG01000004.1"/>
</dbReference>
<protein>
    <submittedName>
        <fullName evidence="9">MFS transporter</fullName>
    </submittedName>
</protein>
<feature type="transmembrane region" description="Helical" evidence="7">
    <location>
        <begin position="423"/>
        <end position="444"/>
    </location>
</feature>
<name>A0A8J3VX39_9ACTN</name>
<accession>A0A8J3VX39</accession>
<keyword evidence="6 7" id="KW-0472">Membrane</keyword>
<dbReference type="AlphaFoldDB" id="A0A8J3VX39"/>
<evidence type="ECO:0000256" key="4">
    <source>
        <dbReference type="ARBA" id="ARBA00022692"/>
    </source>
</evidence>
<proteinExistence type="predicted"/>
<feature type="domain" description="Major facilitator superfamily (MFS) profile" evidence="8">
    <location>
        <begin position="1"/>
        <end position="449"/>
    </location>
</feature>
<comment type="subcellular location">
    <subcellularLocation>
        <location evidence="1">Cell membrane</location>
        <topology evidence="1">Multi-pass membrane protein</topology>
    </subcellularLocation>
</comment>
<feature type="transmembrane region" description="Helical" evidence="7">
    <location>
        <begin position="255"/>
        <end position="279"/>
    </location>
</feature>
<dbReference type="GO" id="GO:0022857">
    <property type="term" value="F:transmembrane transporter activity"/>
    <property type="evidence" value="ECO:0007669"/>
    <property type="project" value="InterPro"/>
</dbReference>
<dbReference type="InterPro" id="IPR011701">
    <property type="entry name" value="MFS"/>
</dbReference>
<evidence type="ECO:0000256" key="7">
    <source>
        <dbReference type="SAM" id="Phobius"/>
    </source>
</evidence>
<feature type="transmembrane region" description="Helical" evidence="7">
    <location>
        <begin position="154"/>
        <end position="175"/>
    </location>
</feature>
<reference evidence="9" key="1">
    <citation type="submission" date="2021-01" db="EMBL/GenBank/DDBJ databases">
        <title>Whole genome shotgun sequence of Sphaerimonospora thailandensis NBRC 107569.</title>
        <authorList>
            <person name="Komaki H."/>
            <person name="Tamura T."/>
        </authorList>
    </citation>
    <scope>NUCLEOTIDE SEQUENCE</scope>
    <source>
        <strain evidence="9">NBRC 107569</strain>
    </source>
</reference>
<feature type="transmembrane region" description="Helical" evidence="7">
    <location>
        <begin position="285"/>
        <end position="305"/>
    </location>
</feature>
<dbReference type="PANTHER" id="PTHR42718:SF46">
    <property type="entry name" value="BLR6921 PROTEIN"/>
    <property type="match status" value="1"/>
</dbReference>
<evidence type="ECO:0000256" key="1">
    <source>
        <dbReference type="ARBA" id="ARBA00004651"/>
    </source>
</evidence>
<evidence type="ECO:0000256" key="2">
    <source>
        <dbReference type="ARBA" id="ARBA00022448"/>
    </source>
</evidence>
<feature type="transmembrane region" description="Helical" evidence="7">
    <location>
        <begin position="187"/>
        <end position="208"/>
    </location>
</feature>
<comment type="caution">
    <text evidence="9">The sequence shown here is derived from an EMBL/GenBank/DDBJ whole genome shotgun (WGS) entry which is preliminary data.</text>
</comment>
<evidence type="ECO:0000259" key="8">
    <source>
        <dbReference type="PROSITE" id="PS50850"/>
    </source>
</evidence>
<feature type="transmembrane region" description="Helical" evidence="7">
    <location>
        <begin position="35"/>
        <end position="55"/>
    </location>
</feature>
<evidence type="ECO:0000313" key="9">
    <source>
        <dbReference type="EMBL" id="GIH68027.1"/>
    </source>
</evidence>
<dbReference type="Gene3D" id="1.20.1250.20">
    <property type="entry name" value="MFS general substrate transporter like domains"/>
    <property type="match status" value="1"/>
</dbReference>
<keyword evidence="2" id="KW-0813">Transport</keyword>
<evidence type="ECO:0000256" key="5">
    <source>
        <dbReference type="ARBA" id="ARBA00022989"/>
    </source>
</evidence>
<keyword evidence="3" id="KW-1003">Cell membrane</keyword>
<feature type="transmembrane region" description="Helical" evidence="7">
    <location>
        <begin position="123"/>
        <end position="142"/>
    </location>
</feature>
<feature type="transmembrane region" description="Helical" evidence="7">
    <location>
        <begin position="214"/>
        <end position="234"/>
    </location>
</feature>
<dbReference type="InterPro" id="IPR020846">
    <property type="entry name" value="MFS_dom"/>
</dbReference>
<feature type="transmembrane region" description="Helical" evidence="7">
    <location>
        <begin position="96"/>
        <end position="116"/>
    </location>
</feature>
<keyword evidence="4 7" id="KW-0812">Transmembrane</keyword>
<feature type="transmembrane region" description="Helical" evidence="7">
    <location>
        <begin position="326"/>
        <end position="349"/>
    </location>
</feature>
<evidence type="ECO:0000256" key="3">
    <source>
        <dbReference type="ARBA" id="ARBA00022475"/>
    </source>
</evidence>
<dbReference type="PROSITE" id="PS50850">
    <property type="entry name" value="MFS"/>
    <property type="match status" value="1"/>
</dbReference>
<dbReference type="GO" id="GO:0005886">
    <property type="term" value="C:plasma membrane"/>
    <property type="evidence" value="ECO:0007669"/>
    <property type="project" value="UniProtKB-SubCell"/>
</dbReference>
<evidence type="ECO:0000313" key="10">
    <source>
        <dbReference type="Proteomes" id="UP000610966"/>
    </source>
</evidence>
<organism evidence="9 10">
    <name type="scientific">Sphaerimonospora thailandensis</name>
    <dbReference type="NCBI Taxonomy" id="795644"/>
    <lineage>
        <taxon>Bacteria</taxon>
        <taxon>Bacillati</taxon>
        <taxon>Actinomycetota</taxon>
        <taxon>Actinomycetes</taxon>
        <taxon>Streptosporangiales</taxon>
        <taxon>Streptosporangiaceae</taxon>
        <taxon>Sphaerimonospora</taxon>
    </lineage>
</organism>
<feature type="transmembrane region" description="Helical" evidence="7">
    <location>
        <begin position="67"/>
        <end position="90"/>
    </location>
</feature>